<dbReference type="SUPFAM" id="SSF143422">
    <property type="entry name" value="Transposase IS200-like"/>
    <property type="match status" value="1"/>
</dbReference>
<accession>A0A2M8L2Y1</accession>
<organism evidence="2 3">
    <name type="scientific">Candidatus Shapirobacteria bacterium CG10_big_fil_rev_8_21_14_0_10_40_9</name>
    <dbReference type="NCBI Taxonomy" id="1974888"/>
    <lineage>
        <taxon>Bacteria</taxon>
        <taxon>Candidatus Shapironibacteriota</taxon>
    </lineage>
</organism>
<dbReference type="EMBL" id="PFEK01000066">
    <property type="protein sequence ID" value="PJE67259.1"/>
    <property type="molecule type" value="Genomic_DNA"/>
</dbReference>
<dbReference type="PANTHER" id="PTHR34322:SF2">
    <property type="entry name" value="TRANSPOSASE IS200-LIKE DOMAIN-CONTAINING PROTEIN"/>
    <property type="match status" value="1"/>
</dbReference>
<dbReference type="InterPro" id="IPR036515">
    <property type="entry name" value="Transposase_17_sf"/>
</dbReference>
<dbReference type="InterPro" id="IPR002686">
    <property type="entry name" value="Transposase_17"/>
</dbReference>
<gene>
    <name evidence="2" type="ORF">COU95_03460</name>
</gene>
<evidence type="ECO:0000313" key="2">
    <source>
        <dbReference type="EMBL" id="PJE67259.1"/>
    </source>
</evidence>
<comment type="caution">
    <text evidence="2">The sequence shown here is derived from an EMBL/GenBank/DDBJ whole genome shotgun (WGS) entry which is preliminary data.</text>
</comment>
<evidence type="ECO:0000259" key="1">
    <source>
        <dbReference type="SMART" id="SM01321"/>
    </source>
</evidence>
<dbReference type="AlphaFoldDB" id="A0A2M8L2Y1"/>
<dbReference type="Pfam" id="PF01797">
    <property type="entry name" value="Y1_Tnp"/>
    <property type="match status" value="1"/>
</dbReference>
<dbReference type="GO" id="GO:0004803">
    <property type="term" value="F:transposase activity"/>
    <property type="evidence" value="ECO:0007669"/>
    <property type="project" value="InterPro"/>
</dbReference>
<feature type="domain" description="Transposase IS200-like" evidence="1">
    <location>
        <begin position="9"/>
        <end position="153"/>
    </location>
</feature>
<reference evidence="3" key="1">
    <citation type="submission" date="2017-09" db="EMBL/GenBank/DDBJ databases">
        <title>Depth-based differentiation of microbial function through sediment-hosted aquifers and enrichment of novel symbionts in the deep terrestrial subsurface.</title>
        <authorList>
            <person name="Probst A.J."/>
            <person name="Ladd B."/>
            <person name="Jarett J.K."/>
            <person name="Geller-Mcgrath D.E."/>
            <person name="Sieber C.M.K."/>
            <person name="Emerson J.B."/>
            <person name="Anantharaman K."/>
            <person name="Thomas B.C."/>
            <person name="Malmstrom R."/>
            <person name="Stieglmeier M."/>
            <person name="Klingl A."/>
            <person name="Woyke T."/>
            <person name="Ryan C.M."/>
            <person name="Banfield J.F."/>
        </authorList>
    </citation>
    <scope>NUCLEOTIDE SEQUENCE [LARGE SCALE GENOMIC DNA]</scope>
</reference>
<dbReference type="PANTHER" id="PTHR34322">
    <property type="entry name" value="TRANSPOSASE, Y1_TNP DOMAIN-CONTAINING"/>
    <property type="match status" value="1"/>
</dbReference>
<proteinExistence type="predicted"/>
<dbReference type="Gene3D" id="3.30.70.1290">
    <property type="entry name" value="Transposase IS200-like"/>
    <property type="match status" value="1"/>
</dbReference>
<dbReference type="GO" id="GO:0003677">
    <property type="term" value="F:DNA binding"/>
    <property type="evidence" value="ECO:0007669"/>
    <property type="project" value="InterPro"/>
</dbReference>
<dbReference type="GO" id="GO:0006313">
    <property type="term" value="P:DNA transposition"/>
    <property type="evidence" value="ECO:0007669"/>
    <property type="project" value="InterPro"/>
</dbReference>
<evidence type="ECO:0000313" key="3">
    <source>
        <dbReference type="Proteomes" id="UP000231474"/>
    </source>
</evidence>
<dbReference type="Proteomes" id="UP000231474">
    <property type="component" value="Unassembled WGS sequence"/>
</dbReference>
<name>A0A2M8L2Y1_9BACT</name>
<sequence length="225" mass="26817">MPGREIPLVTEEVYHIVNRGVASQPIFLNQKDYLRGLETIFYYQNQNIPLRYSFFLRLPVEQKTELLDNLKTKRKFLVEIIALCLMPNHVHLLLKQIQEKGISIFMSNFTNSYTRYFNTKRKRVGPLFQGKFKAVRVETDEQLIHLSRYIHLNPYSSYILKSLNELENYPYSSFPEYLDPKKSANFSKEIILNNFQSLTSYKKFVFDQADHQKRLQEIKHLILEE</sequence>
<protein>
    <recommendedName>
        <fullName evidence="1">Transposase IS200-like domain-containing protein</fullName>
    </recommendedName>
</protein>
<dbReference type="SMART" id="SM01321">
    <property type="entry name" value="Y1_Tnp"/>
    <property type="match status" value="1"/>
</dbReference>